<accession>A0AAU9VSX0</accession>
<proteinExistence type="predicted"/>
<dbReference type="AlphaFoldDB" id="A0AAU9VSX0"/>
<reference evidence="1 2" key="1">
    <citation type="submission" date="2022-05" db="EMBL/GenBank/DDBJ databases">
        <authorList>
            <consortium name="Genoscope - CEA"/>
            <person name="William W."/>
        </authorList>
    </citation>
    <scope>NUCLEOTIDE SEQUENCE [LARGE SCALE GENOMIC DNA]</scope>
</reference>
<name>A0AAU9VSX0_9CNID</name>
<organism evidence="1 2">
    <name type="scientific">Pocillopora meandrina</name>
    <dbReference type="NCBI Taxonomy" id="46732"/>
    <lineage>
        <taxon>Eukaryota</taxon>
        <taxon>Metazoa</taxon>
        <taxon>Cnidaria</taxon>
        <taxon>Anthozoa</taxon>
        <taxon>Hexacorallia</taxon>
        <taxon>Scleractinia</taxon>
        <taxon>Astrocoeniina</taxon>
        <taxon>Pocilloporidae</taxon>
        <taxon>Pocillopora</taxon>
    </lineage>
</organism>
<dbReference type="Proteomes" id="UP001159428">
    <property type="component" value="Unassembled WGS sequence"/>
</dbReference>
<gene>
    <name evidence="1" type="ORF">PMEA_00010827</name>
</gene>
<evidence type="ECO:0000313" key="1">
    <source>
        <dbReference type="EMBL" id="CAH3034573.1"/>
    </source>
</evidence>
<protein>
    <recommendedName>
        <fullName evidence="3">BRCT domain-containing protein</fullName>
    </recommendedName>
</protein>
<comment type="caution">
    <text evidence="1">The sequence shown here is derived from an EMBL/GenBank/DDBJ whole genome shotgun (WGS) entry which is preliminary data.</text>
</comment>
<evidence type="ECO:0008006" key="3">
    <source>
        <dbReference type="Google" id="ProtNLM"/>
    </source>
</evidence>
<evidence type="ECO:0000313" key="2">
    <source>
        <dbReference type="Proteomes" id="UP001159428"/>
    </source>
</evidence>
<keyword evidence="2" id="KW-1185">Reference proteome</keyword>
<sequence>MENQHTRDEFQNFLRKCSPSVLADTDIPPIDDIPEQARVQLNQTNTPSSQDNKTDHQAFRRGQTVVFVTDENREPTKGMLINLTPRKKHVTIATTSKDRPVIVPLNCLREPPPLPLKDQTFVISGSLVERGDKEKLTTEKVTFIIEKLGSKVCTGDVQKAADASFVVITPQKELNKATHKVNKTLIMAYRLGWQFVSKTKVIEARDSNIIPSMSNHLLDLTAIRNAPDTDVVRIKFFSKSAMINNHQTVRGHRELKKQLRIDSN</sequence>
<dbReference type="EMBL" id="CALNXJ010000002">
    <property type="protein sequence ID" value="CAH3034573.1"/>
    <property type="molecule type" value="Genomic_DNA"/>
</dbReference>